<keyword evidence="1" id="KW-0472">Membrane</keyword>
<keyword evidence="1" id="KW-0812">Transmembrane</keyword>
<reference evidence="2" key="1">
    <citation type="journal article" date="2012" name="PLoS ONE">
        <title>Gene sets for utilization of primary and secondary nutrition supplies in the distal gut of endangered iberian lynx.</title>
        <authorList>
            <person name="Alcaide M."/>
            <person name="Messina E."/>
            <person name="Richter M."/>
            <person name="Bargiela R."/>
            <person name="Peplies J."/>
            <person name="Huws S.A."/>
            <person name="Newbold C.J."/>
            <person name="Golyshin P.N."/>
            <person name="Simon M.A."/>
            <person name="Lopez G."/>
            <person name="Yakimov M.M."/>
            <person name="Ferrer M."/>
        </authorList>
    </citation>
    <scope>NUCLEOTIDE SEQUENCE</scope>
</reference>
<dbReference type="EMBL" id="AMCI01004065">
    <property type="protein sequence ID" value="EJW98871.1"/>
    <property type="molecule type" value="Genomic_DNA"/>
</dbReference>
<feature type="transmembrane region" description="Helical" evidence="1">
    <location>
        <begin position="15"/>
        <end position="37"/>
    </location>
</feature>
<proteinExistence type="predicted"/>
<evidence type="ECO:0000313" key="2">
    <source>
        <dbReference type="EMBL" id="EJW98871.1"/>
    </source>
</evidence>
<comment type="caution">
    <text evidence="2">The sequence shown here is derived from an EMBL/GenBank/DDBJ whole genome shotgun (WGS) entry which is preliminary data.</text>
</comment>
<protein>
    <submittedName>
        <fullName evidence="2">Uncharacterized protein</fullName>
    </submittedName>
</protein>
<sequence>MARDSHHGYLQFKEYASIGFNFSFSFWAETSVMAWALPPAIKRSWGKAHVNIGGGVFSLRGFPLG</sequence>
<evidence type="ECO:0000256" key="1">
    <source>
        <dbReference type="SAM" id="Phobius"/>
    </source>
</evidence>
<name>J9FV52_9ZZZZ</name>
<keyword evidence="1" id="KW-1133">Transmembrane helix</keyword>
<organism evidence="2">
    <name type="scientific">gut metagenome</name>
    <dbReference type="NCBI Taxonomy" id="749906"/>
    <lineage>
        <taxon>unclassified sequences</taxon>
        <taxon>metagenomes</taxon>
        <taxon>organismal metagenomes</taxon>
    </lineage>
</organism>
<dbReference type="AlphaFoldDB" id="J9FV52"/>
<gene>
    <name evidence="2" type="ORF">EVA_13023</name>
</gene>
<accession>J9FV52</accession>